<reference evidence="1" key="1">
    <citation type="submission" date="2023-03" db="EMBL/GenBank/DDBJ databases">
        <authorList>
            <person name="Steffen K."/>
            <person name="Cardenas P."/>
        </authorList>
    </citation>
    <scope>NUCLEOTIDE SEQUENCE</scope>
</reference>
<comment type="caution">
    <text evidence="1">The sequence shown here is derived from an EMBL/GenBank/DDBJ whole genome shotgun (WGS) entry which is preliminary data.</text>
</comment>
<name>A0AA35RA58_GEOBA</name>
<dbReference type="EMBL" id="CASHTH010000797">
    <property type="protein sequence ID" value="CAI8007680.1"/>
    <property type="molecule type" value="Genomic_DNA"/>
</dbReference>
<evidence type="ECO:0000313" key="1">
    <source>
        <dbReference type="EMBL" id="CAI8007680.1"/>
    </source>
</evidence>
<evidence type="ECO:0000313" key="2">
    <source>
        <dbReference type="Proteomes" id="UP001174909"/>
    </source>
</evidence>
<dbReference type="Proteomes" id="UP001174909">
    <property type="component" value="Unassembled WGS sequence"/>
</dbReference>
<gene>
    <name evidence="1" type="ORF">GBAR_LOCUS5336</name>
</gene>
<organism evidence="1 2">
    <name type="scientific">Geodia barretti</name>
    <name type="common">Barrett's horny sponge</name>
    <dbReference type="NCBI Taxonomy" id="519541"/>
    <lineage>
        <taxon>Eukaryota</taxon>
        <taxon>Metazoa</taxon>
        <taxon>Porifera</taxon>
        <taxon>Demospongiae</taxon>
        <taxon>Heteroscleromorpha</taxon>
        <taxon>Tetractinellida</taxon>
        <taxon>Astrophorina</taxon>
        <taxon>Geodiidae</taxon>
        <taxon>Geodia</taxon>
    </lineage>
</organism>
<accession>A0AA35RA58</accession>
<protein>
    <submittedName>
        <fullName evidence="1">Uncharacterized protein</fullName>
    </submittedName>
</protein>
<dbReference type="AlphaFoldDB" id="A0AA35RA58"/>
<proteinExistence type="predicted"/>
<sequence>MGYSISLSRKWPGWSHSRARRHKQAAVLDLPK</sequence>
<keyword evidence="2" id="KW-1185">Reference proteome</keyword>